<proteinExistence type="predicted"/>
<sequence length="413" mass="47817">MKNKIIYFFSFFISKASVFIAPLLLSQTMSSSDYGMIEYAIGGLGFLISSLIGFGIPASTGYFLLSEKDYESKEGYNLYLLFLILYLIVVQLLYFVLPLEIYLSFVLSYILANQVFYSYIFKSETKNIYATFIEGGIYFVFLLLILVSRITEVNMNIGDFILPLLVYSGIYVIFGIKNNINLNFKTSLKQLLKIGKYSVHLLLSSFLVILLLNSGRFILEFFTEDYETIAIFGFYLRVSGISLVLFQMLFILYYREIYTRSYLYLDRIFAIFLYVILIYSIGSIYILPKVLINISSFFQETYVTNSSILIILTFFTFFWAVFNIFSNIFVREGLVKYFNYLLVFISLLYVVFLILMPQLNVIQFAVVQFIIGIVTVTAQQIILIKNGYIFKKSIIVIILTILTSILFLANYLI</sequence>
<feature type="transmembrane region" description="Helical" evidence="1">
    <location>
        <begin position="160"/>
        <end position="176"/>
    </location>
</feature>
<dbReference type="STRING" id="555500.I215_12383"/>
<dbReference type="Proteomes" id="UP000007364">
    <property type="component" value="Unassembled WGS sequence"/>
</dbReference>
<gene>
    <name evidence="2" type="ORF">I215_12383</name>
</gene>
<feature type="transmembrane region" description="Helical" evidence="1">
    <location>
        <begin position="37"/>
        <end position="64"/>
    </location>
</feature>
<feature type="transmembrane region" description="Helical" evidence="1">
    <location>
        <begin position="231"/>
        <end position="252"/>
    </location>
</feature>
<feature type="transmembrane region" description="Helical" evidence="1">
    <location>
        <begin position="128"/>
        <end position="148"/>
    </location>
</feature>
<feature type="transmembrane region" description="Helical" evidence="1">
    <location>
        <begin position="101"/>
        <end position="121"/>
    </location>
</feature>
<feature type="transmembrane region" description="Helical" evidence="1">
    <location>
        <begin position="337"/>
        <end position="355"/>
    </location>
</feature>
<evidence type="ECO:0000313" key="2">
    <source>
        <dbReference type="EMBL" id="EKF54427.1"/>
    </source>
</evidence>
<protein>
    <recommendedName>
        <fullName evidence="4">Polysaccharide biosynthesis protein</fullName>
    </recommendedName>
</protein>
<dbReference type="RefSeq" id="WP_008992315.1">
    <property type="nucleotide sequence ID" value="NZ_AMSG01000021.1"/>
</dbReference>
<keyword evidence="3" id="KW-1185">Reference proteome</keyword>
<dbReference type="AlphaFoldDB" id="K2QI70"/>
<reference evidence="2 3" key="1">
    <citation type="journal article" date="2012" name="J. Bacteriol.">
        <title>Genome Sequence of Galbibacter marinum Type Strain ck-I2-15.</title>
        <authorList>
            <person name="Lai Q."/>
            <person name="Li C."/>
            <person name="Shao Z."/>
        </authorList>
    </citation>
    <scope>NUCLEOTIDE SEQUENCE [LARGE SCALE GENOMIC DNA]</scope>
    <source>
        <strain evidence="3">ck-I2-15</strain>
    </source>
</reference>
<feature type="transmembrane region" description="Helical" evidence="1">
    <location>
        <begin position="264"/>
        <end position="287"/>
    </location>
</feature>
<feature type="transmembrane region" description="Helical" evidence="1">
    <location>
        <begin position="197"/>
        <end position="219"/>
    </location>
</feature>
<organism evidence="2 3">
    <name type="scientific">Galbibacter marinus</name>
    <dbReference type="NCBI Taxonomy" id="555500"/>
    <lineage>
        <taxon>Bacteria</taxon>
        <taxon>Pseudomonadati</taxon>
        <taxon>Bacteroidota</taxon>
        <taxon>Flavobacteriia</taxon>
        <taxon>Flavobacteriales</taxon>
        <taxon>Flavobacteriaceae</taxon>
        <taxon>Galbibacter</taxon>
    </lineage>
</organism>
<dbReference type="PATRIC" id="fig|555500.3.peg.2548"/>
<keyword evidence="1" id="KW-1133">Transmembrane helix</keyword>
<feature type="transmembrane region" description="Helical" evidence="1">
    <location>
        <begin position="307"/>
        <end position="325"/>
    </location>
</feature>
<feature type="transmembrane region" description="Helical" evidence="1">
    <location>
        <begin position="394"/>
        <end position="412"/>
    </location>
</feature>
<evidence type="ECO:0000256" key="1">
    <source>
        <dbReference type="SAM" id="Phobius"/>
    </source>
</evidence>
<feature type="transmembrane region" description="Helical" evidence="1">
    <location>
        <begin position="5"/>
        <end position="25"/>
    </location>
</feature>
<dbReference type="EMBL" id="AMSG01000021">
    <property type="protein sequence ID" value="EKF54427.1"/>
    <property type="molecule type" value="Genomic_DNA"/>
</dbReference>
<name>K2QI70_9FLAO</name>
<feature type="transmembrane region" description="Helical" evidence="1">
    <location>
        <begin position="76"/>
        <end position="95"/>
    </location>
</feature>
<feature type="transmembrane region" description="Helical" evidence="1">
    <location>
        <begin position="361"/>
        <end position="382"/>
    </location>
</feature>
<keyword evidence="1" id="KW-0472">Membrane</keyword>
<accession>K2QI70</accession>
<dbReference type="OrthoDB" id="1418223at2"/>
<evidence type="ECO:0000313" key="3">
    <source>
        <dbReference type="Proteomes" id="UP000007364"/>
    </source>
</evidence>
<keyword evidence="1" id="KW-0812">Transmembrane</keyword>
<comment type="caution">
    <text evidence="2">The sequence shown here is derived from an EMBL/GenBank/DDBJ whole genome shotgun (WGS) entry which is preliminary data.</text>
</comment>
<evidence type="ECO:0008006" key="4">
    <source>
        <dbReference type="Google" id="ProtNLM"/>
    </source>
</evidence>